<proteinExistence type="predicted"/>
<reference evidence="2" key="1">
    <citation type="submission" date="2016-11" db="UniProtKB">
        <authorList>
            <consortium name="WormBaseParasite"/>
        </authorList>
    </citation>
    <scope>IDENTIFICATION</scope>
    <source>
        <strain evidence="2">KR3021</strain>
    </source>
</reference>
<dbReference type="WBParaSite" id="RSKR_0000725300.1">
    <property type="protein sequence ID" value="RSKR_0000725300.1"/>
    <property type="gene ID" value="RSKR_0000725300"/>
</dbReference>
<protein>
    <submittedName>
        <fullName evidence="2">EGF-like domain-containing protein</fullName>
    </submittedName>
</protein>
<organism evidence="1 2">
    <name type="scientific">Rhabditophanes sp. KR3021</name>
    <dbReference type="NCBI Taxonomy" id="114890"/>
    <lineage>
        <taxon>Eukaryota</taxon>
        <taxon>Metazoa</taxon>
        <taxon>Ecdysozoa</taxon>
        <taxon>Nematoda</taxon>
        <taxon>Chromadorea</taxon>
        <taxon>Rhabditida</taxon>
        <taxon>Tylenchina</taxon>
        <taxon>Panagrolaimomorpha</taxon>
        <taxon>Strongyloidoidea</taxon>
        <taxon>Alloionematidae</taxon>
        <taxon>Rhabditophanes</taxon>
    </lineage>
</organism>
<name>A0AC35U3P2_9BILA</name>
<sequence>MNSVPHPFGLTIFDEYLYWTDWTRLGVVKVEKFGSQSEVIWTNKENNVFPMGIAAYHPMTQPGPEHSECFAQNIENPCKNSDCEGMCILGKSQSGSGVGYKCACPIGQKLVAGTKCVPALDYLLFSSNKVVRGIYPHIQSNALAEAILPISPISQRRIGMYFAVECDVHGSSFFYADIMDNTVFRIKPDGEGSAPILVTHNDGLISMSFDWASKQLYYIDNIRNSLEVIKVSEQGLMNAEELQHRKLLSNLHDPVSVVVHPWKGLLFFAEAERPAKIWKCNIDGSECLVIRNTSLGRPSSMVIDFIDEKLCFSDSLLKIIGCMNYDGSNFSVINAEGAIPVSIAIMGDNLYFIHQRPFSIRFVNKRFGGKPQIVRDFSKDERTIFTLKACSYQNQPIPDPSIDHPCHSHDCGHFCFAIPTNVSNSEPLEKRCGCKDGFALADNGKACNKQTTVEAEEPINATHFKCGNGRVIPSSFRQNDCFDWSDETNEEGKRVIKEFKCPPQTIKCNNSNTCLSLNFACDGDSDCGDYSDEDKKYCKDGKHPPCPSNKFQCDNGFCINQVFKCDSDNDCKDGSDEKIEICGNKTCTEHEFQCSNLRCIQIGYLCDGDSDCYDGSDEDKERCPQIQCRPDQFRCESSRQCIPLKNHCDNVAECDDGSDEDGCTAIEKGRCAANQFQCATSGICIPLSWKCDAQYDCDDMSDEPQTCSVHQCQADHFDCGNGRCIFNNLLCNNEDDCGNNADEDQKVGCSVTNIFPKCPFEHVACTNNPEICIRMDQLCNDKEECPDGADEGGRCARDLCAADRAGCAYKCTNSPDGPLCTCPFGETVTNKTMCEPENECLDSRSCSQLCEDIKHGYTCSCEEGYELMLDRKTCKVAENRQDMRIYVSNRNRIYWSDHNLDNWRTFAAHVENAVALAWDSVSNRIYWSDIREKKIFSSSLNGTNVTTFIGEGLDITEGIAIDWIGRNLYWVDSSLNTIEVANLDNQGARAILINENVDQPRGIAVDPRKALMFWSDWGQNPRIEKANMDGNTKIYWPNTISLDFTTRGIAVDPRKALMFWSDWGQNPRIEKANMDGNTKIYWPNTISLDFTTDRVYFADSKLDYIDFVNYDGTGRTQVIANTKFVQHPHAIAIFEDMIYYSDRRLQKLQVYPKYPNGTTRDYPSHTFSKALGVVAVHPVLQPNGTANPCKDSGCSHICLLSPVGPKFTCICPLGLSLDGTKKICGRDDANYVLIIQKNNVFGYDVDKSNNGTPPLAGLVPIAGLTNTYDADVDTFTGDVFHLERSSTARLLGTAVISEAKIWKSLINSNNRTQIHSSSIPDDFSCIGYDWNGRNLYIGNKVSQTIEIMKTYGESRYRATILTNDQSPTAVAEPVAIAVDSDRGFIFWLDRGNGAIPPKVARADMDGKNALVIVNNDISELDHIALDTSGERIFYTESKAGRITSVSYDGQDRKYILNDAGKQPKAIAFVNSKLLYSDSAFDKILISDFEHNGLNIIFKDFRTNIENLNNLKGIKSTKSATTHPCRTNNGNCQHLCIPRQFAQYTCACSSGYVLDGSNTCKVFDDSFLLIATKTKIVGLPLDSANGKGVAVQPIGGNGITSIDMEHASKSIFIAESSGPNKGISRVVIGEAEAKQIVKDNFGNFQIKSIAVDWVNYNLYFITGDSDRTHIEVCQLDGKHRKILLTTKTETPTSIAVDPIARYIYWADKGQKPTIQRAFLDGSNKQIIVHEGLKEPTDIIVDSNSHYVYWTDAGLDGIYRVRGEGGKPELVRSDIAEATGITIIGQNMYWTDSRLEKVFMSGNRPNQTNFIMSPTTVAAGYSELGDVVAFDQLAQPKSTSPCHITDNLRKAPCQQLCFALPGSSITCACSKGVLKGKSCEEPESYLLFSDGDQIVDYNLVPDIKASSPLREPLPLIPNLQTFDVDINLRRIFYVEESSVGTNISWFPMNIPTSPRQILSPSKKKASVELATRHISDMKLDWLTQKLYWTTGRTGKIFAIDVQGNHLASIASGDWTYALTLDPCAGLLFWSDSGYKLSVGAYTPRIERSNMAGGDRVVLVTEGISLPAALTVDIKDQRLYWADVSRLVIESIGYDGTDRRVIATGYRAKSLDIWDHWLYMSDPLSNGLFRMDKDTGNNYEAVVTDRRIPGTVRVFASENDARLRNQICSLQTAELCKKDNGGCSQLCHAISTEIGLSASKVQCSCSDEFELVIQPGEDYPTQCVKRENANIACQPPYNFQCGTSGKCISLVDTCNSKIDCPDGSDEKAEYCNTRFCPSDYFLCKNRRCISDTSKCNSINDCGDNSDEEGCTAAVVCGEGMFSCSNSHCISLNKTCDGINNCHDLETSDENQTTCPGLPIDCRGTKIRCPNTNICIQVSDLADGYNDCGDNADESSLFVMSREVPKHYVRCPGGRIIPESWLCDGEDDCGDVAKTAKGSWDETNFNCTDSEGKKVCVGSYLFQCGDGKCLSKAFLCDGDTDCADASDEAVNHNCGNRTCGEDEFHCKSNAKLTQVKYECISKASLCDGEISCADGSDESEEICGVKKKPCNKGEFTCANGGCIKSEWACDGDTDCLDGSDESPVHKNCTYEACQPGYFQCQNKKCLHPSNKCDGTFDCGQNDNSDEKDCPADKSSSNLNGCTVDQFACSSGECINATAVCNRQYDCSDHSDESSACFINECELAERPICPNSKCVDLKIGWRCDCFEGFARNSTDQTASCEDVDECKESISGCSHGCENKIGDFKCLCPEGYSIAKDELNCKRVNTTEVPFLILANKHYVRKLTTDGNQYELIARGFENLVSLDIDMVEKKIYMMDSGKLRMYRVGLNEVDGPIADYETIVRHNVYGTEGIAVDWVARKLYMLNRQDKSLKVCELNGRYCKTLIRDRIQQPKAIVVHPKIGYLFISEWSLQPFIGRISLDGDTEVADPILKIAEKDLGWPNALAIDYHADKLFWGDAHLNEIGFMNFDGSHRHKLAAKWTSHVSSMVVFESHLYWSDWNLKQVLKCDKWTGRNETVLENFVQLPNDLRIAHSLAKPNYPNPCGTNNGGCTHLCLIREGGFGYSCSCPDQFILLKDGKSCEANCTERQFACGGEDAKCINKLWRCDGEIDCADKSDEPGPEICGVRVCPVGEFQCNNHNCTRPFSLCDGIDDCGDGSDEQNCQLACDPWMFKCKDTGKCLPNHFKCDGDADCSDGSDEDPTICINPARNCTAEQFKCTSGQCIQKSFECDNEADCLDGSDENNECANRDCPKGWTRCATSYRCIPDWAICSDTSADHCRDGNADQKCPACDPVGEFKCADSNKCIPQRWKCDGEADCADMSDELDPSCGGTSRPCSESEFRCDNGKCIPDSKVCDGSINCPTGIDEDNCSNKTCREGFKKCDDGTCFHESKFCNRRKDCADFSDENERNCHNVTRRACSQYEFECGDGTCISNKYKCDGDRECQDGQDEAYELCGAQECLPPLRFRCAHSKVCLNVLQLCNGVNDCGPTDMSDEHLNMCSSFTGEDECSSGDGTCISNKYKCDGDRECQDGQDEAYELCGAQECLPPLRFRCAHSKVCLNVLQLCNGVNDCGPTDMSDEHLNMCSSFTGEDECSSDQFKCANKKCINSTLMCNKIDNCGDGSDESGCAKANGKTCSSNRDNGGCKHLCTDVKDGYFCHCRDGYEPNPDDGFDCIDIDECKGNNTCTQKCTNGKGNYFCSCEADYENSVFVGAMSGRDCRAKGEYAQVIVASDDQLVELHLTGGERTNRHAVANTVESNGNNDIIGVEFDPRRELMFWIDVTQKKIFRSALAKGNQSHVGQPLDIDFAAKGITPSALSVDYVTGNLFITAVSDEAGVSGIISRKKRMSEPIKNTGFIYVAKNDGRYFKKLIGSRLQMPTAIVAIPQLGRICYTDSGMNAKVECADMDGRHRKSIAKELVYAPSSITVDEGKDNRLYWADPKYHKIDSCLPDGKDRKTIVKDRKTPFTVDVFENHLYWGSKETKTLYVQDKFGRGRVYILASNLPDMHAVRVQHKFARDTSRVEGGCKDAGCSHLCITLPNKGFHCLCPDNTDMSDEKSCRAAKVEEMSMPKQCKCENGGICLLNGMCECPNGAEGEFCQKSSSVTRQLISKFSNGPVIGIILMLLLLLIMGGVAFLAVNAYQKKWLLFKKKEGIDASVSYSGNVISFSNPVLDNKPPGEPVEYHTPTLNVVSNSGTSSSTTFANPVYELETTNDINLPSTSFTTTPIIPPPPSKTKFETHFDDDNKFDNTFIGPMTVENPLNSLALESIDISPRGSDPLSTPQVPPRPASGPEKNRTHVVPDQISDV</sequence>
<dbReference type="Proteomes" id="UP000095286">
    <property type="component" value="Unplaced"/>
</dbReference>
<evidence type="ECO:0000313" key="2">
    <source>
        <dbReference type="WBParaSite" id="RSKR_0000725300.1"/>
    </source>
</evidence>
<accession>A0AC35U3P2</accession>
<evidence type="ECO:0000313" key="1">
    <source>
        <dbReference type="Proteomes" id="UP000095286"/>
    </source>
</evidence>